<name>A0A089LR19_9BACL</name>
<accession>A0A089LR19</accession>
<dbReference type="Proteomes" id="UP000029507">
    <property type="component" value="Chromosome"/>
</dbReference>
<dbReference type="STRING" id="169760.PSTEL_09790"/>
<dbReference type="InterPro" id="IPR037523">
    <property type="entry name" value="VOC_core"/>
</dbReference>
<dbReference type="Gene3D" id="3.10.180.10">
    <property type="entry name" value="2,3-Dihydroxybiphenyl 1,2-Dioxygenase, domain 1"/>
    <property type="match status" value="1"/>
</dbReference>
<proteinExistence type="predicted"/>
<dbReference type="SUPFAM" id="SSF54593">
    <property type="entry name" value="Glyoxalase/Bleomycin resistance protein/Dihydroxybiphenyl dioxygenase"/>
    <property type="match status" value="1"/>
</dbReference>
<dbReference type="InterPro" id="IPR028973">
    <property type="entry name" value="PhnB-like"/>
</dbReference>
<dbReference type="Pfam" id="PF00903">
    <property type="entry name" value="Glyoxalase"/>
    <property type="match status" value="1"/>
</dbReference>
<dbReference type="HOGENOM" id="CLU_046006_17_5_9"/>
<reference evidence="2 3" key="1">
    <citation type="submission" date="2014-08" db="EMBL/GenBank/DDBJ databases">
        <title>Comparative genomics of the Paenibacillus odorifer group.</title>
        <authorList>
            <person name="den Bakker H.C."/>
            <person name="Tsai Y.-C."/>
            <person name="Martin N."/>
            <person name="Korlach J."/>
            <person name="Wiedmann M."/>
        </authorList>
    </citation>
    <scope>NUCLEOTIDE SEQUENCE [LARGE SCALE GENOMIC DNA]</scope>
    <source>
        <strain evidence="2 3">DSM 14472</strain>
    </source>
</reference>
<dbReference type="KEGG" id="pste:PSTEL_09790"/>
<evidence type="ECO:0000313" key="2">
    <source>
        <dbReference type="EMBL" id="AIQ63332.1"/>
    </source>
</evidence>
<evidence type="ECO:0000313" key="3">
    <source>
        <dbReference type="Proteomes" id="UP000029507"/>
    </source>
</evidence>
<dbReference type="EMBL" id="CP009286">
    <property type="protein sequence ID" value="AIQ63332.1"/>
    <property type="molecule type" value="Genomic_DNA"/>
</dbReference>
<dbReference type="RefSeq" id="WP_038700497.1">
    <property type="nucleotide sequence ID" value="NZ_CP009286.1"/>
</dbReference>
<organism evidence="2 3">
    <name type="scientific">Paenibacillus stellifer</name>
    <dbReference type="NCBI Taxonomy" id="169760"/>
    <lineage>
        <taxon>Bacteria</taxon>
        <taxon>Bacillati</taxon>
        <taxon>Bacillota</taxon>
        <taxon>Bacilli</taxon>
        <taxon>Bacillales</taxon>
        <taxon>Paenibacillaceae</taxon>
        <taxon>Paenibacillus</taxon>
    </lineage>
</organism>
<dbReference type="InterPro" id="IPR029068">
    <property type="entry name" value="Glyas_Bleomycin-R_OHBP_Dase"/>
</dbReference>
<dbReference type="AlphaFoldDB" id="A0A089LR19"/>
<keyword evidence="3" id="KW-1185">Reference proteome</keyword>
<dbReference type="PROSITE" id="PS51819">
    <property type="entry name" value="VOC"/>
    <property type="match status" value="1"/>
</dbReference>
<gene>
    <name evidence="2" type="ORF">PSTEL_09790</name>
</gene>
<dbReference type="InterPro" id="IPR004360">
    <property type="entry name" value="Glyas_Fos-R_dOase_dom"/>
</dbReference>
<dbReference type="PANTHER" id="PTHR33990">
    <property type="entry name" value="PROTEIN YJDN-RELATED"/>
    <property type="match status" value="1"/>
</dbReference>
<dbReference type="CDD" id="cd06588">
    <property type="entry name" value="PhnB_like"/>
    <property type="match status" value="1"/>
</dbReference>
<evidence type="ECO:0000259" key="1">
    <source>
        <dbReference type="PROSITE" id="PS51819"/>
    </source>
</evidence>
<sequence>MAKLVIYLNCEDARSQAAFYTEALGGEILNMVTYEAGPWSDMPEKDKNKIMHMTFTAGGVLFYACDSIGEPIQRGNGAFFYLSFETEEEAYAAFDRLAVGGEVIESLKVQFWGDLFGQLKDQYGVIWQIAVENTSPSM</sequence>
<protein>
    <recommendedName>
        <fullName evidence="1">VOC domain-containing protein</fullName>
    </recommendedName>
</protein>
<feature type="domain" description="VOC" evidence="1">
    <location>
        <begin position="1"/>
        <end position="132"/>
    </location>
</feature>
<dbReference type="PANTHER" id="PTHR33990:SF1">
    <property type="entry name" value="PROTEIN YJDN"/>
    <property type="match status" value="1"/>
</dbReference>
<dbReference type="OrthoDB" id="9795306at2"/>